<dbReference type="GO" id="GO:0009097">
    <property type="term" value="P:isoleucine biosynthetic process"/>
    <property type="evidence" value="ECO:0007669"/>
    <property type="project" value="TreeGrafter"/>
</dbReference>
<dbReference type="EC" id="2.2.1.6" evidence="7"/>
<dbReference type="GO" id="GO:0005948">
    <property type="term" value="C:acetolactate synthase complex"/>
    <property type="evidence" value="ECO:0007669"/>
    <property type="project" value="TreeGrafter"/>
</dbReference>
<organism evidence="7 8">
    <name type="scientific">Pontivivens insulae</name>
    <dbReference type="NCBI Taxonomy" id="1639689"/>
    <lineage>
        <taxon>Bacteria</taxon>
        <taxon>Pseudomonadati</taxon>
        <taxon>Pseudomonadota</taxon>
        <taxon>Alphaproteobacteria</taxon>
        <taxon>Rhodobacterales</taxon>
        <taxon>Paracoccaceae</taxon>
        <taxon>Pontivivens</taxon>
    </lineage>
</organism>
<dbReference type="Proteomes" id="UP000244932">
    <property type="component" value="Unassembled WGS sequence"/>
</dbReference>
<evidence type="ECO:0000256" key="3">
    <source>
        <dbReference type="RuleBase" id="RU362132"/>
    </source>
</evidence>
<comment type="similarity">
    <text evidence="1 3">Belongs to the TPP enzyme family.</text>
</comment>
<dbReference type="Pfam" id="PF00205">
    <property type="entry name" value="TPP_enzyme_M"/>
    <property type="match status" value="1"/>
</dbReference>
<dbReference type="SUPFAM" id="SSF52518">
    <property type="entry name" value="Thiamin diphosphate-binding fold (THDP-binding)"/>
    <property type="match status" value="2"/>
</dbReference>
<dbReference type="Pfam" id="PF02776">
    <property type="entry name" value="TPP_enzyme_N"/>
    <property type="match status" value="1"/>
</dbReference>
<dbReference type="GO" id="GO:0003984">
    <property type="term" value="F:acetolactate synthase activity"/>
    <property type="evidence" value="ECO:0007669"/>
    <property type="project" value="UniProtKB-EC"/>
</dbReference>
<dbReference type="Gene3D" id="3.40.50.1220">
    <property type="entry name" value="TPP-binding domain"/>
    <property type="match status" value="1"/>
</dbReference>
<dbReference type="OrthoDB" id="4494979at2"/>
<feature type="domain" description="Thiamine pyrophosphate enzyme N-terminal TPP-binding" evidence="6">
    <location>
        <begin position="4"/>
        <end position="116"/>
    </location>
</feature>
<dbReference type="InterPro" id="IPR011766">
    <property type="entry name" value="TPP_enzyme_TPP-bd"/>
</dbReference>
<dbReference type="InterPro" id="IPR029061">
    <property type="entry name" value="THDP-binding"/>
</dbReference>
<dbReference type="CDD" id="cd07035">
    <property type="entry name" value="TPP_PYR_POX_like"/>
    <property type="match status" value="1"/>
</dbReference>
<dbReference type="GO" id="GO:0050660">
    <property type="term" value="F:flavin adenine dinucleotide binding"/>
    <property type="evidence" value="ECO:0007669"/>
    <property type="project" value="TreeGrafter"/>
</dbReference>
<dbReference type="InterPro" id="IPR029035">
    <property type="entry name" value="DHS-like_NAD/FAD-binding_dom"/>
</dbReference>
<feature type="domain" description="Thiamine pyrophosphate enzyme TPP-binding" evidence="5">
    <location>
        <begin position="375"/>
        <end position="520"/>
    </location>
</feature>
<dbReference type="InterPro" id="IPR012001">
    <property type="entry name" value="Thiamin_PyroP_enz_TPP-bd_dom"/>
</dbReference>
<dbReference type="AlphaFoldDB" id="A0A2R8ADC8"/>
<evidence type="ECO:0000259" key="6">
    <source>
        <dbReference type="Pfam" id="PF02776"/>
    </source>
</evidence>
<reference evidence="7 8" key="1">
    <citation type="submission" date="2018-03" db="EMBL/GenBank/DDBJ databases">
        <authorList>
            <person name="Keele B.F."/>
        </authorList>
    </citation>
    <scope>NUCLEOTIDE SEQUENCE [LARGE SCALE GENOMIC DNA]</scope>
    <source>
        <strain evidence="7 8">CeCT 8812</strain>
    </source>
</reference>
<dbReference type="PANTHER" id="PTHR18968">
    <property type="entry name" value="THIAMINE PYROPHOSPHATE ENZYMES"/>
    <property type="match status" value="1"/>
</dbReference>
<sequence>MTQTSADIIADRLFEAGVRHAFGVPGGEVLHLIDALSRRGIEFVLARHENAAGFMAEGAWHATGAPGVLVTTVGPGMANTVNVVANAEQDRVPLIVLTGAYDETTTLRYTHQIFDHRAVLAPLVKRTFEARRNGCDVMVDKAVRLACDPQPGPVHIDLPIGVATAEHKPARADRIAALAPVAPAGLDQARERLASAKRPLIVAGLDVLESTTGVEVLRDLSAKHSIPVVTTYKAKGVIDEMGPLSLGGHGLSPKADKIVTPLLSEADFVICAGYDPIEMRPGWQDPWDPANAIEFTLAPNRQAMHEVSQSWVCDPGLGLSALFADSAPASEWGGRIEAARAALKDAFAPTQDWGPSNALHVLNEARPAELMVSIDSGAHRILMSQLWTSTLPHRLIQSTGLCTMGCALPLATGHAIASGERTMAVMGDGCLDMIMGELATLRDTAAPVICTVLNDSSLSLIELKQRRDGKQNTGVDFGATDYAALGTALGLTSLKATDADSLQTAFAEALAATGPVLLEIVIPRRGYDTLI</sequence>
<dbReference type="PANTHER" id="PTHR18968:SF129">
    <property type="entry name" value="ACETOLACTATE SYNTHASE"/>
    <property type="match status" value="1"/>
</dbReference>
<evidence type="ECO:0000256" key="1">
    <source>
        <dbReference type="ARBA" id="ARBA00007812"/>
    </source>
</evidence>
<dbReference type="GO" id="GO:0030976">
    <property type="term" value="F:thiamine pyrophosphate binding"/>
    <property type="evidence" value="ECO:0007669"/>
    <property type="project" value="InterPro"/>
</dbReference>
<keyword evidence="2 3" id="KW-0786">Thiamine pyrophosphate</keyword>
<dbReference type="RefSeq" id="WP_108782799.1">
    <property type="nucleotide sequence ID" value="NZ_OMKW01000003.1"/>
</dbReference>
<evidence type="ECO:0000313" key="8">
    <source>
        <dbReference type="Proteomes" id="UP000244932"/>
    </source>
</evidence>
<feature type="domain" description="Thiamine pyrophosphate enzyme central" evidence="4">
    <location>
        <begin position="186"/>
        <end position="322"/>
    </location>
</feature>
<dbReference type="GO" id="GO:0000287">
    <property type="term" value="F:magnesium ion binding"/>
    <property type="evidence" value="ECO:0007669"/>
    <property type="project" value="InterPro"/>
</dbReference>
<protein>
    <submittedName>
        <fullName evidence="7">Acetolactate synthase</fullName>
        <ecNumber evidence="7">2.2.1.6</ecNumber>
    </submittedName>
</protein>
<dbReference type="SUPFAM" id="SSF52467">
    <property type="entry name" value="DHS-like NAD/FAD-binding domain"/>
    <property type="match status" value="1"/>
</dbReference>
<dbReference type="InterPro" id="IPR045229">
    <property type="entry name" value="TPP_enz"/>
</dbReference>
<name>A0A2R8ADC8_9RHOB</name>
<dbReference type="GO" id="GO:0009099">
    <property type="term" value="P:L-valine biosynthetic process"/>
    <property type="evidence" value="ECO:0007669"/>
    <property type="project" value="TreeGrafter"/>
</dbReference>
<proteinExistence type="inferred from homology"/>
<evidence type="ECO:0000259" key="4">
    <source>
        <dbReference type="Pfam" id="PF00205"/>
    </source>
</evidence>
<dbReference type="Gene3D" id="3.40.50.970">
    <property type="match status" value="2"/>
</dbReference>
<gene>
    <name evidence="7" type="primary">alsS</name>
    <name evidence="7" type="ORF">POI8812_02405</name>
</gene>
<dbReference type="EMBL" id="OMKW01000003">
    <property type="protein sequence ID" value="SPF30075.1"/>
    <property type="molecule type" value="Genomic_DNA"/>
</dbReference>
<dbReference type="FunFam" id="3.40.50.970:FF:000007">
    <property type="entry name" value="Acetolactate synthase"/>
    <property type="match status" value="1"/>
</dbReference>
<dbReference type="InterPro" id="IPR012000">
    <property type="entry name" value="Thiamin_PyroP_enz_cen_dom"/>
</dbReference>
<accession>A0A2R8ADC8</accession>
<keyword evidence="7" id="KW-0808">Transferase</keyword>
<evidence type="ECO:0000256" key="2">
    <source>
        <dbReference type="ARBA" id="ARBA00023052"/>
    </source>
</evidence>
<dbReference type="Pfam" id="PF02775">
    <property type="entry name" value="TPP_enzyme_C"/>
    <property type="match status" value="1"/>
</dbReference>
<evidence type="ECO:0000313" key="7">
    <source>
        <dbReference type="EMBL" id="SPF30075.1"/>
    </source>
</evidence>
<evidence type="ECO:0000259" key="5">
    <source>
        <dbReference type="Pfam" id="PF02775"/>
    </source>
</evidence>
<keyword evidence="8" id="KW-1185">Reference proteome</keyword>